<dbReference type="NCBIfam" id="TIGR02601">
    <property type="entry name" value="autotrns_rpt"/>
    <property type="match status" value="3"/>
</dbReference>
<reference evidence="4 5" key="1">
    <citation type="submission" date="2020-12" db="EMBL/GenBank/DDBJ databases">
        <title>FDA dAtabase for Regulatory Grade micrObial Sequences (FDA-ARGOS): Supporting development and validation of Infectious Disease Dx tests.</title>
        <authorList>
            <person name="Sproer C."/>
            <person name="Gronow S."/>
            <person name="Severitt S."/>
            <person name="Schroder I."/>
            <person name="Tallon L."/>
            <person name="Sadzewicz L."/>
            <person name="Zhao X."/>
            <person name="Boylan J."/>
            <person name="Ott S."/>
            <person name="Bowen H."/>
            <person name="Vavikolanu K."/>
            <person name="Mehta A."/>
            <person name="Aluvathingal J."/>
            <person name="Nadendla S."/>
            <person name="Lowell S."/>
            <person name="Myers T."/>
            <person name="Yan Y."/>
            <person name="Sichtig H."/>
        </authorList>
    </citation>
    <scope>NUCLEOTIDE SEQUENCE [LARGE SCALE GENOMIC DNA]</scope>
    <source>
        <strain evidence="4 5">FDAARGOS_1050</strain>
    </source>
</reference>
<dbReference type="Gene3D" id="2.40.128.130">
    <property type="entry name" value="Autotransporter beta-domain"/>
    <property type="match status" value="1"/>
</dbReference>
<feature type="domain" description="Autotransporter" evidence="3">
    <location>
        <begin position="1649"/>
        <end position="1938"/>
    </location>
</feature>
<gene>
    <name evidence="4" type="ORF">I6I07_19910</name>
</gene>
<dbReference type="EMBL" id="CP065997">
    <property type="protein sequence ID" value="QQB32908.1"/>
    <property type="molecule type" value="Genomic_DNA"/>
</dbReference>
<dbReference type="Pfam" id="PF18883">
    <property type="entry name" value="AC_1"/>
    <property type="match status" value="3"/>
</dbReference>
<dbReference type="InterPro" id="IPR051551">
    <property type="entry name" value="Autotransporter_adhesion"/>
</dbReference>
<dbReference type="SUPFAM" id="SSF51126">
    <property type="entry name" value="Pectin lyase-like"/>
    <property type="match status" value="3"/>
</dbReference>
<feature type="region of interest" description="Disordered" evidence="2">
    <location>
        <begin position="260"/>
        <end position="281"/>
    </location>
</feature>
<dbReference type="Pfam" id="PF03797">
    <property type="entry name" value="Autotransporter"/>
    <property type="match status" value="1"/>
</dbReference>
<dbReference type="PANTHER" id="PTHR35037:SF3">
    <property type="entry name" value="C-TERMINAL REGION OF AIDA-LIKE PROTEIN"/>
    <property type="match status" value="1"/>
</dbReference>
<evidence type="ECO:0000313" key="5">
    <source>
        <dbReference type="Proteomes" id="UP000595231"/>
    </source>
</evidence>
<feature type="region of interest" description="Disordered" evidence="2">
    <location>
        <begin position="802"/>
        <end position="836"/>
    </location>
</feature>
<dbReference type="RefSeq" id="WP_198483377.1">
    <property type="nucleotide sequence ID" value="NZ_CP065997.1"/>
</dbReference>
<proteinExistence type="predicted"/>
<dbReference type="PANTHER" id="PTHR35037">
    <property type="entry name" value="C-TERMINAL REGION OF AIDA-LIKE PROTEIN"/>
    <property type="match status" value="1"/>
</dbReference>
<dbReference type="CDD" id="cd01344">
    <property type="entry name" value="PL2_Passenger_AT"/>
    <property type="match status" value="2"/>
</dbReference>
<evidence type="ECO:0000259" key="3">
    <source>
        <dbReference type="PROSITE" id="PS51208"/>
    </source>
</evidence>
<dbReference type="SMART" id="SM00869">
    <property type="entry name" value="Autotransporter"/>
    <property type="match status" value="1"/>
</dbReference>
<dbReference type="InterPro" id="IPR036709">
    <property type="entry name" value="Autotransporte_beta_dom_sf"/>
</dbReference>
<dbReference type="InterPro" id="IPR011050">
    <property type="entry name" value="Pectin_lyase_fold/virulence"/>
</dbReference>
<name>A0A7T4AZG2_9BURK</name>
<dbReference type="SUPFAM" id="SSF103515">
    <property type="entry name" value="Autotransporter"/>
    <property type="match status" value="1"/>
</dbReference>
<dbReference type="InterPro" id="IPR043990">
    <property type="entry name" value="AC_1"/>
</dbReference>
<organism evidence="4 5">
    <name type="scientific">Achromobacter deleyi</name>
    <dbReference type="NCBI Taxonomy" id="1353891"/>
    <lineage>
        <taxon>Bacteria</taxon>
        <taxon>Pseudomonadati</taxon>
        <taxon>Pseudomonadota</taxon>
        <taxon>Betaproteobacteria</taxon>
        <taxon>Burkholderiales</taxon>
        <taxon>Alcaligenaceae</taxon>
        <taxon>Achromobacter</taxon>
    </lineage>
</organism>
<dbReference type="Proteomes" id="UP000595231">
    <property type="component" value="Chromosome"/>
</dbReference>
<dbReference type="InterPro" id="IPR012332">
    <property type="entry name" value="Autotransporter_pectin_lyase_C"/>
</dbReference>
<dbReference type="NCBIfam" id="TIGR01414">
    <property type="entry name" value="autotrans_barl"/>
    <property type="match status" value="3"/>
</dbReference>
<dbReference type="Gene3D" id="2.160.20.20">
    <property type="match status" value="3"/>
</dbReference>
<dbReference type="Pfam" id="PF12951">
    <property type="entry name" value="PATR"/>
    <property type="match status" value="3"/>
</dbReference>
<evidence type="ECO:0000256" key="2">
    <source>
        <dbReference type="SAM" id="MobiDB-lite"/>
    </source>
</evidence>
<dbReference type="InterPro" id="IPR005546">
    <property type="entry name" value="Autotransporte_beta"/>
</dbReference>
<keyword evidence="1" id="KW-0732">Signal</keyword>
<dbReference type="InterPro" id="IPR006315">
    <property type="entry name" value="OM_autotransptr_brl_dom"/>
</dbReference>
<accession>A0A7T4AZG2</accession>
<dbReference type="InterPro" id="IPR013425">
    <property type="entry name" value="Autotrns_rpt"/>
</dbReference>
<protein>
    <submittedName>
        <fullName evidence="4">Autotransporter outer membrane beta-barrel domain-containing protein</fullName>
    </submittedName>
</protein>
<evidence type="ECO:0000313" key="4">
    <source>
        <dbReference type="EMBL" id="QQB32908.1"/>
    </source>
</evidence>
<evidence type="ECO:0000256" key="1">
    <source>
        <dbReference type="ARBA" id="ARBA00022729"/>
    </source>
</evidence>
<feature type="compositionally biased region" description="Gly residues" evidence="2">
    <location>
        <begin position="263"/>
        <end position="274"/>
    </location>
</feature>
<feature type="compositionally biased region" description="Pro residues" evidence="2">
    <location>
        <begin position="811"/>
        <end position="827"/>
    </location>
</feature>
<dbReference type="GO" id="GO:0019867">
    <property type="term" value="C:outer membrane"/>
    <property type="evidence" value="ECO:0007669"/>
    <property type="project" value="InterPro"/>
</dbReference>
<dbReference type="PROSITE" id="PS51208">
    <property type="entry name" value="AUTOTRANSPORTER"/>
    <property type="match status" value="1"/>
</dbReference>
<sequence length="1938" mass="198163">MNESFSFMHVFPAICSSALVILTEVAAEFKTIMTVASSRSAFRLPTRLSRSHTHSRRFIPRKTTTALYVALALSGQAASVHAVEAAAEAPATLAGTQSILLTKDNTPFVVQTQPTGLDGDNGKAAGADAPYAAATDGKTAYVFTTQDGSLRDSNLVQINTPSSLVGGKAGAPVIQVGENGANGADAIHGSNLRIIIDGGSIKGGAGSNGVNGRGANTVDTEGNALPASKGGNGGNGGAAIVGSDLDIVFTDAKPAGSISAGTPGFGRQGIGKAGGDAQESGGHGRYGEALHFTGGNNLLTLEMGSIINGSVLLDAPAGSSGSMLHILNNAAEWIDLNGRYFTGYASINQGPILRKPLASSFPADFSTEVQGRMRMPQLTVGEGATLMVSGKGQTRIGDLVLKDGSTLSVIARSALNGDGTKSSNPESFRLVLNNSKATISKTGTTFNLAGITDGSAADQFLFVTENQLNSEVFVEGDFAKTAVGGIAVTDKSPVDYLTFASGIAMGGERTQAEVDADKFGLNLPVIAAHPIGYQATYKLSWLEDPAKAHGTFTIAEGGDFTLGAVLADVSANTNTTTPWDGKSLTKAGPGVLQLTAANLYTGPTTINAGVLKAGVADAFAKSSALTIAADATLNLGGFSQAVSAGGAVTNNGTILFNSMNAGKAGSNAVSLTGNLTNAGTLDLDNGDNAVGKTLKIIGDWVGGTNSLIKLAAVLGNGDDSVTDKVDITGAATGSTKVQVRNINGAGTTGTTNGITLITAGDGSENGAFTLNTDTITANGLVYSLLNKADSANHKVWYLSSAKNNDGDGAQPVPPAVNPPAVNPPAVNPPAGEQQDIDHAIPPTIEAGTTLPFDFSRALTAEEKAKYVVNAEGDMIFAEGVTLDMTMAGISEAEKSDVGITSVTGAIKGDLPKVTVNGAAQPDYVTANVSKSQDDKTLQAGYKLSWNETADKAHGTFTVAGGSFALGAALADVGANTSTTLPWDGKTLTKDGLGTLVLTAGNRYTGDTIINQGELKAGAENTFATSANLTIANGATLNLGGYAQSVGGNNPGAITNRGRIVFNDMGEGKKGASPMSLAGNVGNAGTLELDTGDGTVGKTFQVQGDWFGDVGSLISLTAALAGDDSNTDKVDITGAATGTTRVKVRNVGGAGGETTADGGITLITTGSSVANAFVLDSPVTAGGYVYKLRQGRKDATGKINEGIWVLSSLADTLVSTIPSTKPLTITAGKPLGADTLKDYINEDGNLNIAADDPIQLTDANPPATSEALDTPKAILTLPATGPAGNDTNGIHLNGTPKVTVFDTGATEIDYLTPSLKVATGDAKKLELSYKLRWNEADKKKSGGNFTIAENGTFRLATALADVTGVDVATNDFKWDGKALTKKGAGTLELAAVSTYTGATTVEAGTLKTAVANAIANTSNVIIRPGATLNLGATNQNFAGIENQGTIVFNDVKPNGTPVSTPVVLKLGTGGGRGKFLNGGTLNLKNCDTCATQTFTIDGDWEGKDASALTLGAVLGDDSSPADKLIIQGVASGKTLVTVENEGGKGGQTVEGITLITAVGGSAGTDTFALANDVTAGGYVYSLHSKENADKKANGIWYLTSAKQAAPDSDDIRNHNVSPLFGAYASNLLAANTLFNTSLSDRESGESVDPVTGARGRVWARVAGGTTHGMMFDGENRFSADRSLLQLGSSIIAGSMNGQDAWRVGVMAGHGQQRSKTRNAATGNARGQVDGYSVGVYGTWYQDGQSHRGAYVDGWLLYNDFDNSAQGSGLKEKYKADGMTASIEAGYAIDVTSFTSHGGREHRFSVRPQAQVLYGGVKAKTFVQQDAGPTTVKGEGDGNIQTRLGARLAMVSKPAAASASLAGQVETALELNWLHNTNKYGVAMGANRNWILGADNVGEVKVAVSGNLSDNLALSANVTHQQGDHRYRDTQGGLSLKYQF</sequence>